<keyword evidence="14 16" id="KW-0899">Viral immunoevasion</keyword>
<dbReference type="GO" id="GO:0039502">
    <property type="term" value="P:symbiont-mediated suppression of host type I interferon-mediated signaling pathway"/>
    <property type="evidence" value="ECO:0007669"/>
    <property type="project" value="UniProtKB-UniRule"/>
</dbReference>
<proteinExistence type="inferred from homology"/>
<comment type="function">
    <text evidence="16">Plays a major role in the induction and maintenance of cellular transformation. E6 associates with host UBE3A/E6-AP ubiquitin-protein ligase and modulates its activity. Protects host keratinocytes from apoptosis by mediating the degradation of host BAK1. May also inhibit host immune response.</text>
</comment>
<name>A0A385PL27_9PAPI</name>
<accession>A0A385PL27</accession>
<dbReference type="GO" id="GO:0030430">
    <property type="term" value="C:host cell cytoplasm"/>
    <property type="evidence" value="ECO:0007669"/>
    <property type="project" value="UniProtKB-SubCell"/>
</dbReference>
<dbReference type="GO" id="GO:0039648">
    <property type="term" value="P:symbiont-mediated perturbation of host ubiquitin-like protein modification"/>
    <property type="evidence" value="ECO:0007669"/>
    <property type="project" value="UniProtKB-UniRule"/>
</dbReference>
<dbReference type="Pfam" id="PF00518">
    <property type="entry name" value="E6"/>
    <property type="match status" value="1"/>
</dbReference>
<evidence type="ECO:0000256" key="4">
    <source>
        <dbReference type="ARBA" id="ARBA00022581"/>
    </source>
</evidence>
<evidence type="ECO:0000256" key="16">
    <source>
        <dbReference type="HAMAP-Rule" id="MF_04006"/>
    </source>
</evidence>
<evidence type="ECO:0000256" key="10">
    <source>
        <dbReference type="ARBA" id="ARBA00023125"/>
    </source>
</evidence>
<comment type="subcellular location">
    <subcellularLocation>
        <location evidence="16 17">Host cytoplasm</location>
    </subcellularLocation>
    <subcellularLocation>
        <location evidence="16 17">Host nucleus</location>
    </subcellularLocation>
</comment>
<keyword evidence="3 16" id="KW-1048">Host nucleus</keyword>
<dbReference type="GO" id="GO:0042025">
    <property type="term" value="C:host cell nucleus"/>
    <property type="evidence" value="ECO:0007669"/>
    <property type="project" value="UniProtKB-SubCell"/>
</dbReference>
<dbReference type="Gene3D" id="3.30.240.40">
    <property type="entry name" value="E6 early regulatory protein"/>
    <property type="match status" value="2"/>
</dbReference>
<organism evidence="18">
    <name type="scientific">Human papillomavirus</name>
    <dbReference type="NCBI Taxonomy" id="10566"/>
    <lineage>
        <taxon>Viruses</taxon>
        <taxon>Monodnaviria</taxon>
        <taxon>Shotokuvirae</taxon>
        <taxon>Cossaviricota</taxon>
        <taxon>Papovaviricetes</taxon>
        <taxon>Zurhausenvirales</taxon>
        <taxon>Papillomaviridae</taxon>
    </lineage>
</organism>
<keyword evidence="6 16" id="KW-0479">Metal-binding</keyword>
<keyword evidence="11 16" id="KW-0010">Activator</keyword>
<dbReference type="InterPro" id="IPR001334">
    <property type="entry name" value="E6"/>
</dbReference>
<dbReference type="GO" id="GO:0003677">
    <property type="term" value="F:DNA binding"/>
    <property type="evidence" value="ECO:0007669"/>
    <property type="project" value="UniProtKB-UniRule"/>
</dbReference>
<keyword evidence="10 16" id="KW-0238">DNA-binding</keyword>
<reference evidence="18" key="1">
    <citation type="journal article" date="2018" name="Nat. Med.">
        <title>Expanded skin virome in DOCK8-deficient patients.</title>
        <authorList>
            <consortium name="NISC Comparative Sequencing Program"/>
            <person name="Tirosh O."/>
            <person name="Conlan S."/>
            <person name="Deming C."/>
            <person name="Lee-Lin S.Q."/>
            <person name="Huang X."/>
            <person name="Su H.C."/>
            <person name="Freeman A.F."/>
            <person name="Segre J.A."/>
            <person name="Kong H.H."/>
        </authorList>
    </citation>
    <scope>NUCLEOTIDE SEQUENCE</scope>
    <source>
        <strain evidence="18">HPV-mSK_228</strain>
    </source>
</reference>
<evidence type="ECO:0000256" key="2">
    <source>
        <dbReference type="ARBA" id="ARBA00022518"/>
    </source>
</evidence>
<comment type="caution">
    <text evidence="16">Lacks conserved residue(s) required for the propagation of feature annotation.</text>
</comment>
<dbReference type="GO" id="GO:0052170">
    <property type="term" value="P:symbiont-mediated suppression of host innate immune response"/>
    <property type="evidence" value="ECO:0007669"/>
    <property type="project" value="UniProtKB-KW"/>
</dbReference>
<evidence type="ECO:0000256" key="17">
    <source>
        <dbReference type="RuleBase" id="RU363123"/>
    </source>
</evidence>
<dbReference type="GO" id="GO:0052150">
    <property type="term" value="P:symbiont-mediated perturbation of host apoptosis"/>
    <property type="evidence" value="ECO:0007669"/>
    <property type="project" value="UniProtKB-KW"/>
</dbReference>
<keyword evidence="15 16" id="KW-1119">Modulation of host cell apoptosis by virus</keyword>
<dbReference type="GO" id="GO:0008270">
    <property type="term" value="F:zinc ion binding"/>
    <property type="evidence" value="ECO:0007669"/>
    <property type="project" value="UniProtKB-KW"/>
</dbReference>
<keyword evidence="5 16" id="KW-1090">Inhibition of host innate immune response by virus</keyword>
<gene>
    <name evidence="16" type="primary">E6</name>
</gene>
<dbReference type="InterPro" id="IPR038575">
    <property type="entry name" value="E6_sf"/>
</dbReference>
<dbReference type="GO" id="GO:0006355">
    <property type="term" value="P:regulation of DNA-templated transcription"/>
    <property type="evidence" value="ECO:0007669"/>
    <property type="project" value="UniProtKB-UniRule"/>
</dbReference>
<evidence type="ECO:0000256" key="5">
    <source>
        <dbReference type="ARBA" id="ARBA00022632"/>
    </source>
</evidence>
<evidence type="ECO:0000256" key="1">
    <source>
        <dbReference type="ARBA" id="ARBA00006346"/>
    </source>
</evidence>
<evidence type="ECO:0000256" key="12">
    <source>
        <dbReference type="ARBA" id="ARBA00023163"/>
    </source>
</evidence>
<comment type="similarity">
    <text evidence="1 16 17">Belongs to the papillomaviridae E6 protein family.</text>
</comment>
<evidence type="ECO:0000256" key="9">
    <source>
        <dbReference type="ARBA" id="ARBA00023015"/>
    </source>
</evidence>
<sequence>MEEARFPKFLDDYCIHFQINFFALRLPCVFCANILNAQELAGFYMKKLSLIYKHNSVFACCSKCLVLSAKYERENFFQCMVTSSAIEYLTKKVLKDICIRCLYCLTLLDLAEKIDIKHKEIPYCLVRGHWRGPCRNCIYKE</sequence>
<dbReference type="EMBL" id="MH777367">
    <property type="protein sequence ID" value="AYA94641.1"/>
    <property type="molecule type" value="Genomic_DNA"/>
</dbReference>
<feature type="zinc finger region" evidence="16">
    <location>
        <begin position="101"/>
        <end position="137"/>
    </location>
</feature>
<evidence type="ECO:0000256" key="13">
    <source>
        <dbReference type="ARBA" id="ARBA00023200"/>
    </source>
</evidence>
<feature type="zinc finger region" evidence="16">
    <location>
        <begin position="28"/>
        <end position="64"/>
    </location>
</feature>
<keyword evidence="12 16" id="KW-0804">Transcription</keyword>
<evidence type="ECO:0000256" key="8">
    <source>
        <dbReference type="ARBA" id="ARBA00022833"/>
    </source>
</evidence>
<keyword evidence="2 16" id="KW-0244">Early protein</keyword>
<evidence type="ECO:0000256" key="6">
    <source>
        <dbReference type="ARBA" id="ARBA00022723"/>
    </source>
</evidence>
<keyword evidence="13 16" id="KW-1035">Host cytoplasm</keyword>
<protein>
    <recommendedName>
        <fullName evidence="16 17">Protein E6</fullName>
    </recommendedName>
</protein>
<dbReference type="GO" id="GO:0006351">
    <property type="term" value="P:DNA-templated transcription"/>
    <property type="evidence" value="ECO:0007669"/>
    <property type="project" value="UniProtKB-UniRule"/>
</dbReference>
<dbReference type="HAMAP" id="MF_04006">
    <property type="entry name" value="HPV_E6"/>
    <property type="match status" value="1"/>
</dbReference>
<evidence type="ECO:0000256" key="11">
    <source>
        <dbReference type="ARBA" id="ARBA00023159"/>
    </source>
</evidence>
<keyword evidence="9 16" id="KW-0805">Transcription regulation</keyword>
<evidence type="ECO:0000313" key="18">
    <source>
        <dbReference type="EMBL" id="AYA94641.1"/>
    </source>
</evidence>
<keyword evidence="8 16" id="KW-0862">Zinc</keyword>
<keyword evidence="7 16" id="KW-0863">Zinc-finger</keyword>
<dbReference type="SUPFAM" id="SSF161229">
    <property type="entry name" value="E6 C-terminal domain-like"/>
    <property type="match status" value="2"/>
</dbReference>
<keyword evidence="4 16" id="KW-0945">Host-virus interaction</keyword>
<evidence type="ECO:0000256" key="15">
    <source>
        <dbReference type="ARBA" id="ARBA00023323"/>
    </source>
</evidence>
<evidence type="ECO:0000256" key="14">
    <source>
        <dbReference type="ARBA" id="ARBA00023280"/>
    </source>
</evidence>
<evidence type="ECO:0000256" key="3">
    <source>
        <dbReference type="ARBA" id="ARBA00022562"/>
    </source>
</evidence>
<comment type="subunit">
    <text evidence="16">Forms homodimers. Interacts with ubiquitin-protein ligase UBE3A/E6-AP; this interaction stimulates UBE3A ubiquitin activity. Interacts with host BAK1.</text>
</comment>
<evidence type="ECO:0000256" key="7">
    <source>
        <dbReference type="ARBA" id="ARBA00022771"/>
    </source>
</evidence>